<organism evidence="1 2">
    <name type="scientific">Trichoderma citrinoviride</name>
    <dbReference type="NCBI Taxonomy" id="58853"/>
    <lineage>
        <taxon>Eukaryota</taxon>
        <taxon>Fungi</taxon>
        <taxon>Dikarya</taxon>
        <taxon>Ascomycota</taxon>
        <taxon>Pezizomycotina</taxon>
        <taxon>Sordariomycetes</taxon>
        <taxon>Hypocreomycetidae</taxon>
        <taxon>Hypocreales</taxon>
        <taxon>Hypocreaceae</taxon>
        <taxon>Trichoderma</taxon>
    </lineage>
</organism>
<accession>A0A2T4BNJ0</accession>
<keyword evidence="2" id="KW-1185">Reference proteome</keyword>
<reference evidence="2" key="1">
    <citation type="submission" date="2016-07" db="EMBL/GenBank/DDBJ databases">
        <title>Multiple horizontal gene transfer events from other fungi enriched the ability of initially mycotrophic Trichoderma (Ascomycota) to feed on dead plant biomass.</title>
        <authorList>
            <consortium name="DOE Joint Genome Institute"/>
            <person name="Atanasova L."/>
            <person name="Chenthamara K."/>
            <person name="Zhang J."/>
            <person name="Grujic M."/>
            <person name="Henrissat B."/>
            <person name="Kuo A."/>
            <person name="Aerts A."/>
            <person name="Salamov A."/>
            <person name="Lipzen A."/>
            <person name="Labutti K."/>
            <person name="Barry K."/>
            <person name="Miao Y."/>
            <person name="Rahimi M.J."/>
            <person name="Shen Q."/>
            <person name="Grigoriev I.V."/>
            <person name="Kubicek C.P."/>
            <person name="Druzhinina I.S."/>
        </authorList>
    </citation>
    <scope>NUCLEOTIDE SEQUENCE [LARGE SCALE GENOMIC DNA]</scope>
    <source>
        <strain evidence="2">TUCIM 6016</strain>
    </source>
</reference>
<evidence type="ECO:0000313" key="1">
    <source>
        <dbReference type="EMBL" id="PTB70888.1"/>
    </source>
</evidence>
<protein>
    <submittedName>
        <fullName evidence="1">Uncharacterized protein</fullName>
    </submittedName>
</protein>
<dbReference type="AlphaFoldDB" id="A0A2T4BNJ0"/>
<dbReference type="OrthoDB" id="4880172at2759"/>
<sequence length="187" mass="21547">MSALSDEPEIIKLNPKTLTRDEVMEEMQPILLRLNDYEWTTELAADIAAVLTPQKLKVMPRRAKASFTEWIYQQEDKKYIQWLENASDDLISITWNEMKRIPGAKIWSQGHPIASALDQLVKAADEFSPEQKDFVQARVTEIRGYIQCEKEREPQEVEQFTATVLKAIEKTEATIIDRLGGVHGEMR</sequence>
<gene>
    <name evidence="1" type="ORF">BBK36DRAFT_1108521</name>
</gene>
<proteinExistence type="predicted"/>
<evidence type="ECO:0000313" key="2">
    <source>
        <dbReference type="Proteomes" id="UP000241546"/>
    </source>
</evidence>
<dbReference type="RefSeq" id="XP_024754208.1">
    <property type="nucleotide sequence ID" value="XM_024889376.1"/>
</dbReference>
<dbReference type="Proteomes" id="UP000241546">
    <property type="component" value="Unassembled WGS sequence"/>
</dbReference>
<dbReference type="GeneID" id="36597495"/>
<name>A0A2T4BNJ0_9HYPO</name>
<dbReference type="EMBL" id="KZ680207">
    <property type="protein sequence ID" value="PTB70888.1"/>
    <property type="molecule type" value="Genomic_DNA"/>
</dbReference>